<reference evidence="20 21" key="1">
    <citation type="submission" date="2018-08" db="EMBL/GenBank/DDBJ databases">
        <title>Draft genome sequence of Psychrilyobacter sp. strain SD5 isolated from Black Sea water.</title>
        <authorList>
            <person name="Yadav S."/>
            <person name="Villanueva L."/>
            <person name="Damste J.S.S."/>
        </authorList>
    </citation>
    <scope>NUCLEOTIDE SEQUENCE [LARGE SCALE GENOMIC DNA]</scope>
    <source>
        <strain evidence="20 21">SD5</strain>
    </source>
</reference>
<dbReference type="GO" id="GO:0003678">
    <property type="term" value="F:DNA helicase activity"/>
    <property type="evidence" value="ECO:0007669"/>
    <property type="project" value="UniProtKB-EC"/>
</dbReference>
<dbReference type="InterPro" id="IPR018982">
    <property type="entry name" value="RQC_domain"/>
</dbReference>
<dbReference type="SMART" id="SM00956">
    <property type="entry name" value="RQC"/>
    <property type="match status" value="1"/>
</dbReference>
<evidence type="ECO:0000256" key="12">
    <source>
        <dbReference type="ARBA" id="ARBA00023172"/>
    </source>
</evidence>
<keyword evidence="12" id="KW-0233">DNA recombination</keyword>
<evidence type="ECO:0000256" key="5">
    <source>
        <dbReference type="ARBA" id="ARBA00022741"/>
    </source>
</evidence>
<evidence type="ECO:0000256" key="3">
    <source>
        <dbReference type="ARBA" id="ARBA00005446"/>
    </source>
</evidence>
<dbReference type="InterPro" id="IPR044876">
    <property type="entry name" value="HRDC_dom_sf"/>
</dbReference>
<keyword evidence="9" id="KW-0862">Zinc</keyword>
<gene>
    <name evidence="20" type="primary">recQ</name>
    <name evidence="20" type="ORF">DYH56_03855</name>
</gene>
<keyword evidence="8 20" id="KW-0347">Helicase</keyword>
<dbReference type="Pfam" id="PF00570">
    <property type="entry name" value="HRDC"/>
    <property type="match status" value="1"/>
</dbReference>
<comment type="cofactor">
    <cofactor evidence="1">
        <name>Mg(2+)</name>
        <dbReference type="ChEBI" id="CHEBI:18420"/>
    </cofactor>
</comment>
<dbReference type="PANTHER" id="PTHR13710:SF105">
    <property type="entry name" value="ATP-DEPENDENT DNA HELICASE Q1"/>
    <property type="match status" value="1"/>
</dbReference>
<comment type="cofactor">
    <cofactor evidence="2">
        <name>Zn(2+)</name>
        <dbReference type="ChEBI" id="CHEBI:29105"/>
    </cofactor>
</comment>
<dbReference type="PROSITE" id="PS51194">
    <property type="entry name" value="HELICASE_CTER"/>
    <property type="match status" value="1"/>
</dbReference>
<dbReference type="InterPro" id="IPR032284">
    <property type="entry name" value="RecQ_Zn-bd"/>
</dbReference>
<evidence type="ECO:0000259" key="17">
    <source>
        <dbReference type="PROSITE" id="PS50967"/>
    </source>
</evidence>
<evidence type="ECO:0000259" key="18">
    <source>
        <dbReference type="PROSITE" id="PS51192"/>
    </source>
</evidence>
<evidence type="ECO:0000256" key="15">
    <source>
        <dbReference type="ARBA" id="ARBA00034617"/>
    </source>
</evidence>
<comment type="caution">
    <text evidence="20">The sequence shown here is derived from an EMBL/GenBank/DDBJ whole genome shotgun (WGS) entry which is preliminary data.</text>
</comment>
<dbReference type="SUPFAM" id="SSF52540">
    <property type="entry name" value="P-loop containing nucleoside triphosphate hydrolases"/>
    <property type="match status" value="1"/>
</dbReference>
<dbReference type="Pfam" id="PF00270">
    <property type="entry name" value="DEAD"/>
    <property type="match status" value="1"/>
</dbReference>
<evidence type="ECO:0000256" key="6">
    <source>
        <dbReference type="ARBA" id="ARBA00022763"/>
    </source>
</evidence>
<dbReference type="NCBIfam" id="TIGR00614">
    <property type="entry name" value="recQ_fam"/>
    <property type="match status" value="1"/>
</dbReference>
<dbReference type="CDD" id="cd17920">
    <property type="entry name" value="DEXHc_RecQ"/>
    <property type="match status" value="1"/>
</dbReference>
<dbReference type="GO" id="GO:0016787">
    <property type="term" value="F:hydrolase activity"/>
    <property type="evidence" value="ECO:0007669"/>
    <property type="project" value="UniProtKB-KW"/>
</dbReference>
<dbReference type="Proteomes" id="UP000263486">
    <property type="component" value="Unassembled WGS sequence"/>
</dbReference>
<keyword evidence="13" id="KW-0234">DNA repair</keyword>
<dbReference type="Pfam" id="PF09382">
    <property type="entry name" value="RQC"/>
    <property type="match status" value="1"/>
</dbReference>
<dbReference type="PROSITE" id="PS51192">
    <property type="entry name" value="HELICASE_ATP_BIND_1"/>
    <property type="match status" value="1"/>
</dbReference>
<evidence type="ECO:0000256" key="16">
    <source>
        <dbReference type="NCBIfam" id="TIGR01389"/>
    </source>
</evidence>
<dbReference type="SMART" id="SM00341">
    <property type="entry name" value="HRDC"/>
    <property type="match status" value="1"/>
</dbReference>
<dbReference type="InterPro" id="IPR004589">
    <property type="entry name" value="DNA_helicase_ATP-dep_RecQ"/>
</dbReference>
<dbReference type="InterPro" id="IPR006293">
    <property type="entry name" value="DNA_helicase_ATP-dep_RecQ_bac"/>
</dbReference>
<keyword evidence="11" id="KW-0238">DNA-binding</keyword>
<dbReference type="Pfam" id="PF00271">
    <property type="entry name" value="Helicase_C"/>
    <property type="match status" value="1"/>
</dbReference>
<dbReference type="Pfam" id="PF16124">
    <property type="entry name" value="RecQ_Zn_bind"/>
    <property type="match status" value="1"/>
</dbReference>
<feature type="domain" description="Helicase ATP-binding" evidence="18">
    <location>
        <begin position="26"/>
        <end position="195"/>
    </location>
</feature>
<comment type="similarity">
    <text evidence="3">Belongs to the helicase family. RecQ subfamily.</text>
</comment>
<evidence type="ECO:0000256" key="9">
    <source>
        <dbReference type="ARBA" id="ARBA00022833"/>
    </source>
</evidence>
<keyword evidence="4" id="KW-0479">Metal-binding</keyword>
<dbReference type="PANTHER" id="PTHR13710">
    <property type="entry name" value="DNA HELICASE RECQ FAMILY MEMBER"/>
    <property type="match status" value="1"/>
</dbReference>
<comment type="catalytic activity">
    <reaction evidence="15">
        <text>Couples ATP hydrolysis with the unwinding of duplex DNA by translocating in the 3'-5' direction.</text>
        <dbReference type="EC" id="5.6.2.4"/>
    </reaction>
</comment>
<dbReference type="InterPro" id="IPR011545">
    <property type="entry name" value="DEAD/DEAH_box_helicase_dom"/>
</dbReference>
<evidence type="ECO:0000259" key="19">
    <source>
        <dbReference type="PROSITE" id="PS51194"/>
    </source>
</evidence>
<accession>A0ABX9KJJ6</accession>
<evidence type="ECO:0000256" key="8">
    <source>
        <dbReference type="ARBA" id="ARBA00022806"/>
    </source>
</evidence>
<dbReference type="Gene3D" id="3.40.50.300">
    <property type="entry name" value="P-loop containing nucleotide triphosphate hydrolases"/>
    <property type="match status" value="2"/>
</dbReference>
<proteinExistence type="inferred from homology"/>
<evidence type="ECO:0000256" key="1">
    <source>
        <dbReference type="ARBA" id="ARBA00001946"/>
    </source>
</evidence>
<dbReference type="InterPro" id="IPR001650">
    <property type="entry name" value="Helicase_C-like"/>
</dbReference>
<keyword evidence="6" id="KW-0227">DNA damage</keyword>
<dbReference type="EMBL" id="QUAJ01000004">
    <property type="protein sequence ID" value="REI42502.1"/>
    <property type="molecule type" value="Genomic_DNA"/>
</dbReference>
<dbReference type="InterPro" id="IPR036388">
    <property type="entry name" value="WH-like_DNA-bd_sf"/>
</dbReference>
<feature type="domain" description="HRDC" evidence="17">
    <location>
        <begin position="515"/>
        <end position="595"/>
    </location>
</feature>
<dbReference type="SMART" id="SM00490">
    <property type="entry name" value="HELICc"/>
    <property type="match status" value="1"/>
</dbReference>
<protein>
    <recommendedName>
        <fullName evidence="16">DNA helicase RecQ</fullName>
        <ecNumber evidence="16">5.6.2.4</ecNumber>
    </recommendedName>
</protein>
<dbReference type="InterPro" id="IPR002121">
    <property type="entry name" value="HRDC_dom"/>
</dbReference>
<organism evidence="20 21">
    <name type="scientific">Psychrilyobacter piezotolerans</name>
    <dbReference type="NCBI Taxonomy" id="2293438"/>
    <lineage>
        <taxon>Bacteria</taxon>
        <taxon>Fusobacteriati</taxon>
        <taxon>Fusobacteriota</taxon>
        <taxon>Fusobacteriia</taxon>
        <taxon>Fusobacteriales</taxon>
        <taxon>Fusobacteriaceae</taxon>
        <taxon>Psychrilyobacter</taxon>
    </lineage>
</organism>
<dbReference type="NCBIfam" id="TIGR01389">
    <property type="entry name" value="recQ"/>
    <property type="match status" value="1"/>
</dbReference>
<evidence type="ECO:0000256" key="14">
    <source>
        <dbReference type="ARBA" id="ARBA00023235"/>
    </source>
</evidence>
<dbReference type="SMART" id="SM00487">
    <property type="entry name" value="DEXDc"/>
    <property type="match status" value="1"/>
</dbReference>
<evidence type="ECO:0000256" key="13">
    <source>
        <dbReference type="ARBA" id="ARBA00023204"/>
    </source>
</evidence>
<keyword evidence="7 20" id="KW-0378">Hydrolase</keyword>
<evidence type="ECO:0000313" key="20">
    <source>
        <dbReference type="EMBL" id="REI42502.1"/>
    </source>
</evidence>
<evidence type="ECO:0000256" key="7">
    <source>
        <dbReference type="ARBA" id="ARBA00022801"/>
    </source>
</evidence>
<evidence type="ECO:0000313" key="21">
    <source>
        <dbReference type="Proteomes" id="UP000263486"/>
    </source>
</evidence>
<dbReference type="RefSeq" id="WP_114641543.1">
    <property type="nucleotide sequence ID" value="NZ_JAACIO010000004.1"/>
</dbReference>
<evidence type="ECO:0000256" key="4">
    <source>
        <dbReference type="ARBA" id="ARBA00022723"/>
    </source>
</evidence>
<evidence type="ECO:0000256" key="2">
    <source>
        <dbReference type="ARBA" id="ARBA00001947"/>
    </source>
</evidence>
<dbReference type="PROSITE" id="PS50967">
    <property type="entry name" value="HRDC"/>
    <property type="match status" value="1"/>
</dbReference>
<keyword evidence="10" id="KW-0067">ATP-binding</keyword>
<dbReference type="SUPFAM" id="SSF46785">
    <property type="entry name" value="Winged helix' DNA-binding domain"/>
    <property type="match status" value="1"/>
</dbReference>
<dbReference type="InterPro" id="IPR027417">
    <property type="entry name" value="P-loop_NTPase"/>
</dbReference>
<dbReference type="Gene3D" id="1.10.150.80">
    <property type="entry name" value="HRDC domain"/>
    <property type="match status" value="1"/>
</dbReference>
<dbReference type="InterPro" id="IPR014001">
    <property type="entry name" value="Helicase_ATP-bd"/>
</dbReference>
<feature type="domain" description="Helicase C-terminal" evidence="19">
    <location>
        <begin position="219"/>
        <end position="368"/>
    </location>
</feature>
<evidence type="ECO:0000256" key="11">
    <source>
        <dbReference type="ARBA" id="ARBA00023125"/>
    </source>
</evidence>
<dbReference type="InterPro" id="IPR036390">
    <property type="entry name" value="WH_DNA-bd_sf"/>
</dbReference>
<keyword evidence="21" id="KW-1185">Reference proteome</keyword>
<sequence>MLKKAEKILFQYFGYKKFRTSQEEIVSSILDGRNLLGIIPTGSGKSICYQIPALLSPKLTIVISPLISLMKDQVDTLKISNIPSAFINSSLSKEEYVDIIRQLRQHKLKLLYIAPERLLNAKFINLLTSLQIGMVAVDEAHCISQWGHDFRKSYLEIPKFIEKLDQNIQITAFTATATPKVKEDIIDLLEMRNPKIFVGGFDRKNLFFKVVKNEDAESFLVDYLDTHRKAPGIIYASTRKEVDNLYAYLRLKHFSVGKYHAGLTDDERKKFQNKFITGDIRVMIATNAFGMGIDKSNVRFVIHRNIPKDIESYYQEAGRGGRDGGQAECILMFYPEDIGTQEFFIDMNKDLSPVLKRDKLKKLDKMVAYTEIKSCLREYTLKYFGDRRIKNYCGNCSNCTGLKDVENNTVDAQKVLSCIGRSRENVGVRMVIRLLLGETSDKITRKGLDKISTFGIFKDYDKNLLEEFINYLISEGYIDQTAGSYPVLKLNEKSFDVLSGNIKVLRKKNEVVSFDYYENPVFERLNEVRRKIAEKEGIAPYVLLSDVTLMELADKKPTNRWEMLKIKGIGNQKFENYGQGFLDVLITEAGIENLKNNGSQEAQKADKKYLVEIEKVKHLKESLNLDVDVEELAQAISEIFF</sequence>
<keyword evidence="5" id="KW-0547">Nucleotide-binding</keyword>
<evidence type="ECO:0000256" key="10">
    <source>
        <dbReference type="ARBA" id="ARBA00022840"/>
    </source>
</evidence>
<name>A0ABX9KJJ6_9FUSO</name>
<dbReference type="EC" id="5.6.2.4" evidence="16"/>
<dbReference type="Gene3D" id="1.10.10.10">
    <property type="entry name" value="Winged helix-like DNA-binding domain superfamily/Winged helix DNA-binding domain"/>
    <property type="match status" value="1"/>
</dbReference>
<keyword evidence="14" id="KW-0413">Isomerase</keyword>